<keyword evidence="2 5" id="KW-0812">Transmembrane</keyword>
<dbReference type="Proteomes" id="UP000703590">
    <property type="component" value="Unassembled WGS sequence"/>
</dbReference>
<evidence type="ECO:0000313" key="7">
    <source>
        <dbReference type="Proteomes" id="UP000703590"/>
    </source>
</evidence>
<evidence type="ECO:0000313" key="6">
    <source>
        <dbReference type="EMBL" id="MBN2963188.1"/>
    </source>
</evidence>
<comment type="caution">
    <text evidence="6">The sequence shown here is derived from an EMBL/GenBank/DDBJ whole genome shotgun (WGS) entry which is preliminary data.</text>
</comment>
<organism evidence="6 7">
    <name type="scientific">Sulfurospirillum tamanense</name>
    <dbReference type="NCBI Taxonomy" id="2813362"/>
    <lineage>
        <taxon>Bacteria</taxon>
        <taxon>Pseudomonadati</taxon>
        <taxon>Campylobacterota</taxon>
        <taxon>Epsilonproteobacteria</taxon>
        <taxon>Campylobacterales</taxon>
        <taxon>Sulfurospirillaceae</taxon>
        <taxon>Sulfurospirillum</taxon>
    </lineage>
</organism>
<protein>
    <submittedName>
        <fullName evidence="6">EI24 domain-containing protein</fullName>
    </submittedName>
</protein>
<proteinExistence type="predicted"/>
<reference evidence="6" key="1">
    <citation type="submission" date="2021-02" db="EMBL/GenBank/DDBJ databases">
        <title>Sulfurospirillum tamanensis sp. nov.</title>
        <authorList>
            <person name="Frolova A."/>
            <person name="Merkel A."/>
            <person name="Slobodkin A."/>
        </authorList>
    </citation>
    <scope>NUCLEOTIDE SEQUENCE</scope>
    <source>
        <strain evidence="6">T05b</strain>
    </source>
</reference>
<dbReference type="InterPro" id="IPR059112">
    <property type="entry name" value="CysZ/EI24"/>
</dbReference>
<dbReference type="RefSeq" id="WP_205457795.1">
    <property type="nucleotide sequence ID" value="NZ_JAFHKK010000001.1"/>
</dbReference>
<reference evidence="6" key="2">
    <citation type="submission" date="2021-02" db="EMBL/GenBank/DDBJ databases">
        <authorList>
            <person name="Merkel A.Y."/>
        </authorList>
    </citation>
    <scope>NUCLEOTIDE SEQUENCE</scope>
    <source>
        <strain evidence="6">T05b</strain>
    </source>
</reference>
<evidence type="ECO:0000256" key="2">
    <source>
        <dbReference type="ARBA" id="ARBA00022692"/>
    </source>
</evidence>
<feature type="transmembrane region" description="Helical" evidence="5">
    <location>
        <begin position="38"/>
        <end position="71"/>
    </location>
</feature>
<evidence type="ECO:0000256" key="3">
    <source>
        <dbReference type="ARBA" id="ARBA00022989"/>
    </source>
</evidence>
<feature type="transmembrane region" description="Helical" evidence="5">
    <location>
        <begin position="108"/>
        <end position="130"/>
    </location>
</feature>
<evidence type="ECO:0000256" key="4">
    <source>
        <dbReference type="ARBA" id="ARBA00023136"/>
    </source>
</evidence>
<keyword evidence="4 5" id="KW-0472">Membrane</keyword>
<name>A0ABS2WP52_9BACT</name>
<keyword evidence="3 5" id="KW-1133">Transmembrane helix</keyword>
<comment type="subcellular location">
    <subcellularLocation>
        <location evidence="1">Membrane</location>
        <topology evidence="1">Multi-pass membrane protein</topology>
    </subcellularLocation>
</comment>
<evidence type="ECO:0000256" key="1">
    <source>
        <dbReference type="ARBA" id="ARBA00004141"/>
    </source>
</evidence>
<sequence>MGFGGTHLWDALQALEAGEPLAAQALPGWLEVFLAYSIVQWVVITLFYLLGGVLALLLSVIIALIVIGFFTPWLVRLVQKRHYPTLSLPQGLPVAVVIKESIGIFGKFLGLLALSLVLLAFPFVNIAALHVPFFYLFYRILMLDVGSALLDASGYEVFKATHRSSTLAISLVCFALSLIPFVGLFLQPLFVLYFTHYMFQNVLLVSK</sequence>
<dbReference type="EMBL" id="JAFHKK010000001">
    <property type="protein sequence ID" value="MBN2963188.1"/>
    <property type="molecule type" value="Genomic_DNA"/>
</dbReference>
<dbReference type="Pfam" id="PF07264">
    <property type="entry name" value="EI24"/>
    <property type="match status" value="1"/>
</dbReference>
<gene>
    <name evidence="6" type="ORF">JWV37_00205</name>
</gene>
<evidence type="ECO:0000256" key="5">
    <source>
        <dbReference type="SAM" id="Phobius"/>
    </source>
</evidence>
<keyword evidence="7" id="KW-1185">Reference proteome</keyword>
<feature type="transmembrane region" description="Helical" evidence="5">
    <location>
        <begin position="167"/>
        <end position="194"/>
    </location>
</feature>
<accession>A0ABS2WP52</accession>